<organism evidence="1">
    <name type="scientific">Aplanochytrium stocchinoi</name>
    <dbReference type="NCBI Taxonomy" id="215587"/>
    <lineage>
        <taxon>Eukaryota</taxon>
        <taxon>Sar</taxon>
        <taxon>Stramenopiles</taxon>
        <taxon>Bigyra</taxon>
        <taxon>Labyrinthulomycetes</taxon>
        <taxon>Thraustochytrida</taxon>
        <taxon>Thraustochytriidae</taxon>
        <taxon>Aplanochytrium</taxon>
    </lineage>
</organism>
<accession>A0A7S3PDT8</accession>
<sequence>MEVVTESAHRLGRPVAALKKDAEGVQKVDRNINPQKKFCKIKGCIEAVLEGMSYCKIHENSPAGKPSSKCKIENCSKTARDGYELCRKHRHVASVRTRCIITKCTNNTTGVTDYCKGHSLYQVPYRIPST</sequence>
<dbReference type="EMBL" id="HBIN01000289">
    <property type="protein sequence ID" value="CAE0429762.1"/>
    <property type="molecule type" value="Transcribed_RNA"/>
</dbReference>
<name>A0A7S3PDT8_9STRA</name>
<protein>
    <submittedName>
        <fullName evidence="1">Uncharacterized protein</fullName>
    </submittedName>
</protein>
<evidence type="ECO:0000313" key="1">
    <source>
        <dbReference type="EMBL" id="CAE0429762.1"/>
    </source>
</evidence>
<gene>
    <name evidence="1" type="ORF">ASTO00021_LOCUS116</name>
</gene>
<proteinExistence type="predicted"/>
<dbReference type="AlphaFoldDB" id="A0A7S3PDT8"/>
<reference evidence="1" key="1">
    <citation type="submission" date="2021-01" db="EMBL/GenBank/DDBJ databases">
        <authorList>
            <person name="Corre E."/>
            <person name="Pelletier E."/>
            <person name="Niang G."/>
            <person name="Scheremetjew M."/>
            <person name="Finn R."/>
            <person name="Kale V."/>
            <person name="Holt S."/>
            <person name="Cochrane G."/>
            <person name="Meng A."/>
            <person name="Brown T."/>
            <person name="Cohen L."/>
        </authorList>
    </citation>
    <scope>NUCLEOTIDE SEQUENCE</scope>
    <source>
        <strain evidence="1">GSBS06</strain>
    </source>
</reference>